<organism evidence="2">
    <name type="scientific">Sesamum radiatum</name>
    <name type="common">Black benniseed</name>
    <dbReference type="NCBI Taxonomy" id="300843"/>
    <lineage>
        <taxon>Eukaryota</taxon>
        <taxon>Viridiplantae</taxon>
        <taxon>Streptophyta</taxon>
        <taxon>Embryophyta</taxon>
        <taxon>Tracheophyta</taxon>
        <taxon>Spermatophyta</taxon>
        <taxon>Magnoliopsida</taxon>
        <taxon>eudicotyledons</taxon>
        <taxon>Gunneridae</taxon>
        <taxon>Pentapetalae</taxon>
        <taxon>asterids</taxon>
        <taxon>lamiids</taxon>
        <taxon>Lamiales</taxon>
        <taxon>Pedaliaceae</taxon>
        <taxon>Sesamum</taxon>
    </lineage>
</organism>
<dbReference type="AlphaFoldDB" id="A0AAW2QE60"/>
<reference evidence="2" key="2">
    <citation type="journal article" date="2024" name="Plant">
        <title>Genomic evolution and insights into agronomic trait innovations of Sesamum species.</title>
        <authorList>
            <person name="Miao H."/>
            <person name="Wang L."/>
            <person name="Qu L."/>
            <person name="Liu H."/>
            <person name="Sun Y."/>
            <person name="Le M."/>
            <person name="Wang Q."/>
            <person name="Wei S."/>
            <person name="Zheng Y."/>
            <person name="Lin W."/>
            <person name="Duan Y."/>
            <person name="Cao H."/>
            <person name="Xiong S."/>
            <person name="Wang X."/>
            <person name="Wei L."/>
            <person name="Li C."/>
            <person name="Ma Q."/>
            <person name="Ju M."/>
            <person name="Zhao R."/>
            <person name="Li G."/>
            <person name="Mu C."/>
            <person name="Tian Q."/>
            <person name="Mei H."/>
            <person name="Zhang T."/>
            <person name="Gao T."/>
            <person name="Zhang H."/>
        </authorList>
    </citation>
    <scope>NUCLEOTIDE SEQUENCE</scope>
    <source>
        <strain evidence="2">G02</strain>
    </source>
</reference>
<proteinExistence type="predicted"/>
<sequence length="63" mass="7112">MCDPPHEHSTDTLTPPPSPPRGERLRKEKIAVVAVHKRLLSGPPPHRHEEELQHCLVFHEIGA</sequence>
<accession>A0AAW2QE60</accession>
<name>A0AAW2QE60_SESRA</name>
<protein>
    <submittedName>
        <fullName evidence="2">Uncharacterized protein</fullName>
    </submittedName>
</protein>
<reference evidence="2" key="1">
    <citation type="submission" date="2020-06" db="EMBL/GenBank/DDBJ databases">
        <authorList>
            <person name="Li T."/>
            <person name="Hu X."/>
            <person name="Zhang T."/>
            <person name="Song X."/>
            <person name="Zhang H."/>
            <person name="Dai N."/>
            <person name="Sheng W."/>
            <person name="Hou X."/>
            <person name="Wei L."/>
        </authorList>
    </citation>
    <scope>NUCLEOTIDE SEQUENCE</scope>
    <source>
        <strain evidence="2">G02</strain>
        <tissue evidence="2">Leaf</tissue>
    </source>
</reference>
<feature type="region of interest" description="Disordered" evidence="1">
    <location>
        <begin position="1"/>
        <end position="24"/>
    </location>
</feature>
<gene>
    <name evidence="2" type="ORF">Sradi_3478300</name>
</gene>
<evidence type="ECO:0000313" key="2">
    <source>
        <dbReference type="EMBL" id="KAL0365882.1"/>
    </source>
</evidence>
<feature type="compositionally biased region" description="Basic and acidic residues" evidence="1">
    <location>
        <begin position="1"/>
        <end position="10"/>
    </location>
</feature>
<evidence type="ECO:0000256" key="1">
    <source>
        <dbReference type="SAM" id="MobiDB-lite"/>
    </source>
</evidence>
<dbReference type="EMBL" id="JACGWJ010000015">
    <property type="protein sequence ID" value="KAL0365882.1"/>
    <property type="molecule type" value="Genomic_DNA"/>
</dbReference>
<comment type="caution">
    <text evidence="2">The sequence shown here is derived from an EMBL/GenBank/DDBJ whole genome shotgun (WGS) entry which is preliminary data.</text>
</comment>